<organism evidence="2 3">
    <name type="scientific">Suillus subaureus</name>
    <dbReference type="NCBI Taxonomy" id="48587"/>
    <lineage>
        <taxon>Eukaryota</taxon>
        <taxon>Fungi</taxon>
        <taxon>Dikarya</taxon>
        <taxon>Basidiomycota</taxon>
        <taxon>Agaricomycotina</taxon>
        <taxon>Agaricomycetes</taxon>
        <taxon>Agaricomycetidae</taxon>
        <taxon>Boletales</taxon>
        <taxon>Suillineae</taxon>
        <taxon>Suillaceae</taxon>
        <taxon>Suillus</taxon>
    </lineage>
</organism>
<evidence type="ECO:0000259" key="1">
    <source>
        <dbReference type="Pfam" id="PF16114"/>
    </source>
</evidence>
<proteinExistence type="predicted"/>
<dbReference type="AlphaFoldDB" id="A0A9P7E260"/>
<dbReference type="OrthoDB" id="2687040at2759"/>
<sequence>MKMVAVDTSPVNCKMTDCISNYINTNLQTILLREVPAHRKGVLTDFIVGLDLHFAYPEINSLVVLDASSIHYLDMAAKLNQIPESICCPKWAVARDSTVYEATPAASTTGSKANADHSPPMAWPASFGRDLTQEEAYIQTLHASTGASLKLTVLDPTSCVWTIVAGGGASVVYSDAIAAAGFAHELTNYGEHSDASNEGQTFEYAKVISICDFQANKLISGIGHKIKSVNNPDLRVELVKEYVGKNFLSHSLLDYVLAVEKVTTSKKDTLILNVDGCIGVVSLTSCTTAAPSLPKKATNTSRSMVSPSWVAASVSSGNQKRLRALLYRHPC</sequence>
<dbReference type="GO" id="GO:0003878">
    <property type="term" value="F:ATP citrate synthase activity"/>
    <property type="evidence" value="ECO:0007669"/>
    <property type="project" value="TreeGrafter"/>
</dbReference>
<dbReference type="Gene3D" id="3.30.470.110">
    <property type="match status" value="1"/>
</dbReference>
<dbReference type="GO" id="GO:0005829">
    <property type="term" value="C:cytosol"/>
    <property type="evidence" value="ECO:0007669"/>
    <property type="project" value="TreeGrafter"/>
</dbReference>
<feature type="domain" description="ATP-citrate synthase citrate-binding" evidence="1">
    <location>
        <begin position="129"/>
        <end position="211"/>
    </location>
</feature>
<comment type="caution">
    <text evidence="2">The sequence shown here is derived from an EMBL/GenBank/DDBJ whole genome shotgun (WGS) entry which is preliminary data.</text>
</comment>
<dbReference type="GO" id="GO:0006085">
    <property type="term" value="P:acetyl-CoA biosynthetic process"/>
    <property type="evidence" value="ECO:0007669"/>
    <property type="project" value="TreeGrafter"/>
</dbReference>
<protein>
    <recommendedName>
        <fullName evidence="1">ATP-citrate synthase citrate-binding domain-containing protein</fullName>
    </recommendedName>
</protein>
<dbReference type="GO" id="GO:0006633">
    <property type="term" value="P:fatty acid biosynthetic process"/>
    <property type="evidence" value="ECO:0007669"/>
    <property type="project" value="TreeGrafter"/>
</dbReference>
<dbReference type="InterPro" id="IPR036969">
    <property type="entry name" value="Citrate_synthase_sf"/>
</dbReference>
<dbReference type="InterPro" id="IPR002020">
    <property type="entry name" value="Citrate_synthase"/>
</dbReference>
<dbReference type="PANTHER" id="PTHR23118:SF42">
    <property type="entry name" value="ATP-CITRATE SYNTHASE"/>
    <property type="match status" value="1"/>
</dbReference>
<dbReference type="Gene3D" id="3.40.50.261">
    <property type="entry name" value="Succinyl-CoA synthetase domains"/>
    <property type="match status" value="1"/>
</dbReference>
<dbReference type="Proteomes" id="UP000807769">
    <property type="component" value="Unassembled WGS sequence"/>
</dbReference>
<accession>A0A9P7E260</accession>
<evidence type="ECO:0000313" key="2">
    <source>
        <dbReference type="EMBL" id="KAG1808983.1"/>
    </source>
</evidence>
<name>A0A9P7E260_9AGAM</name>
<dbReference type="GeneID" id="64627356"/>
<dbReference type="SUPFAM" id="SSF48256">
    <property type="entry name" value="Citrate synthase"/>
    <property type="match status" value="1"/>
</dbReference>
<dbReference type="InterPro" id="IPR032263">
    <property type="entry name" value="Citrate-bd"/>
</dbReference>
<dbReference type="InterPro" id="IPR016102">
    <property type="entry name" value="Succinyl-CoA_synth-like"/>
</dbReference>
<dbReference type="PANTHER" id="PTHR23118">
    <property type="entry name" value="ATP-CITRATE SYNTHASE"/>
    <property type="match status" value="1"/>
</dbReference>
<evidence type="ECO:0000313" key="3">
    <source>
        <dbReference type="Proteomes" id="UP000807769"/>
    </source>
</evidence>
<dbReference type="Pfam" id="PF16114">
    <property type="entry name" value="Citrate_bind"/>
    <property type="match status" value="1"/>
</dbReference>
<dbReference type="EMBL" id="JABBWG010000036">
    <property type="protein sequence ID" value="KAG1808983.1"/>
    <property type="molecule type" value="Genomic_DNA"/>
</dbReference>
<gene>
    <name evidence="2" type="ORF">BJ212DRAFT_1302868</name>
</gene>
<dbReference type="RefSeq" id="XP_041188975.1">
    <property type="nucleotide sequence ID" value="XM_041333339.1"/>
</dbReference>
<reference evidence="2" key="1">
    <citation type="journal article" date="2020" name="New Phytol.">
        <title>Comparative genomics reveals dynamic genome evolution in host specialist ectomycorrhizal fungi.</title>
        <authorList>
            <person name="Lofgren L.A."/>
            <person name="Nguyen N.H."/>
            <person name="Vilgalys R."/>
            <person name="Ruytinx J."/>
            <person name="Liao H.L."/>
            <person name="Branco S."/>
            <person name="Kuo A."/>
            <person name="LaButti K."/>
            <person name="Lipzen A."/>
            <person name="Andreopoulos W."/>
            <person name="Pangilinan J."/>
            <person name="Riley R."/>
            <person name="Hundley H."/>
            <person name="Na H."/>
            <person name="Barry K."/>
            <person name="Grigoriev I.V."/>
            <person name="Stajich J.E."/>
            <person name="Kennedy P.G."/>
        </authorList>
    </citation>
    <scope>NUCLEOTIDE SEQUENCE</scope>
    <source>
        <strain evidence="2">MN1</strain>
    </source>
</reference>
<keyword evidence="3" id="KW-1185">Reference proteome</keyword>